<dbReference type="Proteomes" id="UP000313948">
    <property type="component" value="Chromosome"/>
</dbReference>
<accession>A0ABX5VRU3</accession>
<evidence type="ECO:0000313" key="2">
    <source>
        <dbReference type="Proteomes" id="UP000313948"/>
    </source>
</evidence>
<evidence type="ECO:0008006" key="3">
    <source>
        <dbReference type="Google" id="ProtNLM"/>
    </source>
</evidence>
<reference evidence="1 2" key="1">
    <citation type="submission" date="2019-05" db="EMBL/GenBank/DDBJ databases">
        <title>Georgenia *** sp. nov., and Georgenia *** sp. nov., isolated from the intestinal contents of plateau pika (Ochotona curzoniae) in the Qinghai-Tibet plateau of China.</title>
        <authorList>
            <person name="Tian Z."/>
        </authorList>
    </citation>
    <scope>NUCLEOTIDE SEQUENCE [LARGE SCALE GENOMIC DNA]</scope>
    <source>
        <strain evidence="1 2">Z294</strain>
    </source>
</reference>
<keyword evidence="2" id="KW-1185">Reference proteome</keyword>
<proteinExistence type="predicted"/>
<evidence type="ECO:0000313" key="1">
    <source>
        <dbReference type="EMBL" id="QDB79535.1"/>
    </source>
</evidence>
<gene>
    <name evidence="1" type="ORF">FE251_09225</name>
</gene>
<name>A0ABX5VRU3_9MICO</name>
<protein>
    <recommendedName>
        <fullName evidence="3">DUF222 domain-containing protein</fullName>
    </recommendedName>
</protein>
<dbReference type="EMBL" id="CP040899">
    <property type="protein sequence ID" value="QDB79535.1"/>
    <property type="molecule type" value="Genomic_DNA"/>
</dbReference>
<dbReference type="RefSeq" id="WP_139948562.1">
    <property type="nucleotide sequence ID" value="NZ_CP040899.1"/>
</dbReference>
<sequence length="116" mass="12351">MTTDLLDAVADDEALTARAFDEITSLGLTTAALIRVRSGTDGLRRFIDGSPEDLAAVPVAMRAPLARGEWLALSARARYALVAAHLAREYAKDPAHLIPAHRDGVTEPGTTQRTSA</sequence>
<organism evidence="1 2">
    <name type="scientific">Georgenia wutianyii</name>
    <dbReference type="NCBI Taxonomy" id="2585135"/>
    <lineage>
        <taxon>Bacteria</taxon>
        <taxon>Bacillati</taxon>
        <taxon>Actinomycetota</taxon>
        <taxon>Actinomycetes</taxon>
        <taxon>Micrococcales</taxon>
        <taxon>Bogoriellaceae</taxon>
        <taxon>Georgenia</taxon>
    </lineage>
</organism>